<name>A0A1W9Z7U7_MYCAI</name>
<accession>A0A1W9Z7U7</accession>
<sequence length="389" mass="43506">MTRGLAVDIDDDEGPRFATITDDAIERLRRALGVPIADTVEPWCYEATRDTIRHYAHGIGDDNPLWCDPVYAGRGPYGTVVAPPSFVFALSRILSGYVGGLPGIHAMWAGADLQWHQPIRRGTEVKTKAYLKDLVEHRTRFAGRAFRQIYHVELFSGADELLCEGDSWCFRTERDTARLSGTKYDEAKTRPPTHYSEENLREIFSGYDNEVVRGGEPRYVEQVRVGERLPTLVKGPMTVTGFIAFAQGWGGLYIRANKLARKQLRKHPGLGVPNRFGIPDVPERVHWEDELAQAVGTPAAYDYGPERCSWLMHQLTNWMGDEGFLVKHSSQIRHHNVVGDWIRIEGEVTAVDADDPAGATVTISQRAYNQHGDVSATGTGVVRLPRGQR</sequence>
<dbReference type="InterPro" id="IPR039569">
    <property type="entry name" value="FAS1-like_DH_region"/>
</dbReference>
<dbReference type="OrthoDB" id="4235906at2"/>
<feature type="domain" description="FAS1-like dehydratase" evidence="1">
    <location>
        <begin position="40"/>
        <end position="138"/>
    </location>
</feature>
<dbReference type="SUPFAM" id="SSF54637">
    <property type="entry name" value="Thioesterase/thiol ester dehydrase-isomerase"/>
    <property type="match status" value="2"/>
</dbReference>
<dbReference type="CDD" id="cd03441">
    <property type="entry name" value="R_hydratase_like"/>
    <property type="match status" value="1"/>
</dbReference>
<evidence type="ECO:0000259" key="1">
    <source>
        <dbReference type="Pfam" id="PF13452"/>
    </source>
</evidence>
<dbReference type="AlphaFoldDB" id="A0A1W9Z7U7"/>
<comment type="caution">
    <text evidence="2">The sequence shown here is derived from an EMBL/GenBank/DDBJ whole genome shotgun (WGS) entry which is preliminary data.</text>
</comment>
<dbReference type="Pfam" id="PF13452">
    <property type="entry name" value="FAS1_DH_region"/>
    <property type="match status" value="1"/>
</dbReference>
<dbReference type="Gene3D" id="3.10.129.10">
    <property type="entry name" value="Hotdog Thioesterase"/>
    <property type="match status" value="2"/>
</dbReference>
<reference evidence="2 3" key="1">
    <citation type="submission" date="2016-12" db="EMBL/GenBank/DDBJ databases">
        <title>The new phylogeny of genus Mycobacterium.</title>
        <authorList>
            <person name="Tortoli E."/>
            <person name="Trovato A."/>
            <person name="Cirillo D.M."/>
        </authorList>
    </citation>
    <scope>NUCLEOTIDE SEQUENCE [LARGE SCALE GENOMIC DNA]</scope>
    <source>
        <strain evidence="2 3">DSM 45069</strain>
    </source>
</reference>
<organism evidence="2 3">
    <name type="scientific">Mycobacterium arosiense ATCC BAA-1401 = DSM 45069</name>
    <dbReference type="NCBI Taxonomy" id="1265311"/>
    <lineage>
        <taxon>Bacteria</taxon>
        <taxon>Bacillati</taxon>
        <taxon>Actinomycetota</taxon>
        <taxon>Actinomycetes</taxon>
        <taxon>Mycobacteriales</taxon>
        <taxon>Mycobacteriaceae</taxon>
        <taxon>Mycobacterium</taxon>
        <taxon>Mycobacterium avium complex (MAC)</taxon>
    </lineage>
</organism>
<dbReference type="InterPro" id="IPR029069">
    <property type="entry name" value="HotDog_dom_sf"/>
</dbReference>
<dbReference type="RefSeq" id="WP_083066700.1">
    <property type="nucleotide sequence ID" value="NZ_MVHG01000088.1"/>
</dbReference>
<protein>
    <submittedName>
        <fullName evidence="2">Acyl dehydratase</fullName>
    </submittedName>
</protein>
<evidence type="ECO:0000313" key="2">
    <source>
        <dbReference type="EMBL" id="ORA08796.1"/>
    </source>
</evidence>
<dbReference type="Proteomes" id="UP000192707">
    <property type="component" value="Unassembled WGS sequence"/>
</dbReference>
<evidence type="ECO:0000313" key="3">
    <source>
        <dbReference type="Proteomes" id="UP000192707"/>
    </source>
</evidence>
<proteinExistence type="predicted"/>
<dbReference type="EMBL" id="MVHG01000088">
    <property type="protein sequence ID" value="ORA08796.1"/>
    <property type="molecule type" value="Genomic_DNA"/>
</dbReference>
<gene>
    <name evidence="2" type="ORF">BST14_23300</name>
</gene>
<keyword evidence="3" id="KW-1185">Reference proteome</keyword>